<comment type="caution">
    <text evidence="5">The sequence shown here is derived from an EMBL/GenBank/DDBJ whole genome shotgun (WGS) entry which is preliminary data.</text>
</comment>
<dbReference type="EMBL" id="SGWV01000011">
    <property type="protein sequence ID" value="RZS52293.1"/>
    <property type="molecule type" value="Genomic_DNA"/>
</dbReference>
<dbReference type="Pfam" id="PF13377">
    <property type="entry name" value="Peripla_BP_3"/>
    <property type="match status" value="1"/>
</dbReference>
<keyword evidence="1" id="KW-0805">Transcription regulation</keyword>
<dbReference type="InterPro" id="IPR028082">
    <property type="entry name" value="Peripla_BP_I"/>
</dbReference>
<evidence type="ECO:0000256" key="2">
    <source>
        <dbReference type="ARBA" id="ARBA00023125"/>
    </source>
</evidence>
<dbReference type="PANTHER" id="PTHR30146:SF109">
    <property type="entry name" value="HTH-TYPE TRANSCRIPTIONAL REGULATOR GALS"/>
    <property type="match status" value="1"/>
</dbReference>
<dbReference type="InterPro" id="IPR010982">
    <property type="entry name" value="Lambda_DNA-bd_dom_sf"/>
</dbReference>
<dbReference type="Pfam" id="PF00356">
    <property type="entry name" value="LacI"/>
    <property type="match status" value="1"/>
</dbReference>
<reference evidence="5 6" key="1">
    <citation type="submission" date="2019-02" db="EMBL/GenBank/DDBJ databases">
        <title>Genomic Encyclopedia of Type Strains, Phase IV (KMG-IV): sequencing the most valuable type-strain genomes for metagenomic binning, comparative biology and taxonomic classification.</title>
        <authorList>
            <person name="Goeker M."/>
        </authorList>
    </citation>
    <scope>NUCLEOTIDE SEQUENCE [LARGE SCALE GENOMIC DNA]</scope>
    <source>
        <strain evidence="5 6">DSM 10617</strain>
    </source>
</reference>
<dbReference type="InterPro" id="IPR000843">
    <property type="entry name" value="HTH_LacI"/>
</dbReference>
<evidence type="ECO:0000313" key="5">
    <source>
        <dbReference type="EMBL" id="RZS52293.1"/>
    </source>
</evidence>
<dbReference type="Gene3D" id="1.10.260.40">
    <property type="entry name" value="lambda repressor-like DNA-binding domains"/>
    <property type="match status" value="1"/>
</dbReference>
<protein>
    <submittedName>
        <fullName evidence="5">LacI family transcriptional regulator</fullName>
    </submittedName>
</protein>
<dbReference type="OrthoDB" id="269117at2"/>
<gene>
    <name evidence="5" type="ORF">EV685_3485</name>
</gene>
<feature type="domain" description="HTH lacI-type" evidence="4">
    <location>
        <begin position="11"/>
        <end position="65"/>
    </location>
</feature>
<keyword evidence="6" id="KW-1185">Reference proteome</keyword>
<dbReference type="SMART" id="SM00354">
    <property type="entry name" value="HTH_LACI"/>
    <property type="match status" value="1"/>
</dbReference>
<evidence type="ECO:0000256" key="1">
    <source>
        <dbReference type="ARBA" id="ARBA00023015"/>
    </source>
</evidence>
<dbReference type="Gene3D" id="3.40.50.2300">
    <property type="match status" value="2"/>
</dbReference>
<name>A0A4Q7LEC7_9BURK</name>
<evidence type="ECO:0000313" key="6">
    <source>
        <dbReference type="Proteomes" id="UP000293433"/>
    </source>
</evidence>
<organism evidence="5 6">
    <name type="scientific">Sphaerotilus mobilis</name>
    <dbReference type="NCBI Taxonomy" id="47994"/>
    <lineage>
        <taxon>Bacteria</taxon>
        <taxon>Pseudomonadati</taxon>
        <taxon>Pseudomonadota</taxon>
        <taxon>Betaproteobacteria</taxon>
        <taxon>Burkholderiales</taxon>
        <taxon>Sphaerotilaceae</taxon>
        <taxon>Sphaerotilus</taxon>
    </lineage>
</organism>
<proteinExistence type="predicted"/>
<sequence>MARDPSSTRKITASDVAERVGVSKWTVSRAFTDGASIAPDVRERVLQAAAEMGYSPNLLARSLSTRSTRLVAVVVDELGNPNQLFLINEATRQLQARGFSSLLLNLSPEYGPAAALRLADQFQVDGIMFMGTSLDEELIELAQKIRRVPLVVVSRNSSLSNIPYVTTDGYAAGAEIADLFLAQGHRRIGHMAGPPSARTELRRLDGFRDRLQACGVPLTCILTSDHYRREQGMQSLLKYLESTPRDQRIEALFCESDILAIGALDALHLSGNPHRIAVVGFDDIEIASAPPYELTTFRQPTAYLVGEAIRRILDADAVDAGSLMAPGTLVLRSSHRRLA</sequence>
<dbReference type="Proteomes" id="UP000293433">
    <property type="component" value="Unassembled WGS sequence"/>
</dbReference>
<dbReference type="CDD" id="cd06278">
    <property type="entry name" value="PBP1_LacI-like"/>
    <property type="match status" value="1"/>
</dbReference>
<keyword evidence="3" id="KW-0804">Transcription</keyword>
<evidence type="ECO:0000256" key="3">
    <source>
        <dbReference type="ARBA" id="ARBA00023163"/>
    </source>
</evidence>
<dbReference type="InterPro" id="IPR046335">
    <property type="entry name" value="LacI/GalR-like_sensor"/>
</dbReference>
<dbReference type="RefSeq" id="WP_130483279.1">
    <property type="nucleotide sequence ID" value="NZ_SGWV01000011.1"/>
</dbReference>
<dbReference type="GO" id="GO:0003700">
    <property type="term" value="F:DNA-binding transcription factor activity"/>
    <property type="evidence" value="ECO:0007669"/>
    <property type="project" value="TreeGrafter"/>
</dbReference>
<keyword evidence="2" id="KW-0238">DNA-binding</keyword>
<evidence type="ECO:0000259" key="4">
    <source>
        <dbReference type="PROSITE" id="PS50932"/>
    </source>
</evidence>
<dbReference type="AlphaFoldDB" id="A0A4Q7LEC7"/>
<dbReference type="PROSITE" id="PS50932">
    <property type="entry name" value="HTH_LACI_2"/>
    <property type="match status" value="1"/>
</dbReference>
<dbReference type="SUPFAM" id="SSF47413">
    <property type="entry name" value="lambda repressor-like DNA-binding domains"/>
    <property type="match status" value="1"/>
</dbReference>
<dbReference type="SUPFAM" id="SSF53822">
    <property type="entry name" value="Periplasmic binding protein-like I"/>
    <property type="match status" value="1"/>
</dbReference>
<dbReference type="PANTHER" id="PTHR30146">
    <property type="entry name" value="LACI-RELATED TRANSCRIPTIONAL REPRESSOR"/>
    <property type="match status" value="1"/>
</dbReference>
<dbReference type="GO" id="GO:0000976">
    <property type="term" value="F:transcription cis-regulatory region binding"/>
    <property type="evidence" value="ECO:0007669"/>
    <property type="project" value="TreeGrafter"/>
</dbReference>
<accession>A0A4Q7LEC7</accession>
<dbReference type="CDD" id="cd01392">
    <property type="entry name" value="HTH_LacI"/>
    <property type="match status" value="1"/>
</dbReference>